<dbReference type="EC" id="1.5.1.54" evidence="12"/>
<evidence type="ECO:0000256" key="12">
    <source>
        <dbReference type="RuleBase" id="RU003862"/>
    </source>
</evidence>
<dbReference type="Pfam" id="PF02219">
    <property type="entry name" value="MTHFR"/>
    <property type="match status" value="1"/>
</dbReference>
<evidence type="ECO:0000313" key="16">
    <source>
        <dbReference type="Proteomes" id="UP000190962"/>
    </source>
</evidence>
<keyword evidence="5 12" id="KW-0285">Flavoprotein</keyword>
<dbReference type="NCBIfam" id="TIGR00676">
    <property type="entry name" value="fadh2"/>
    <property type="match status" value="1"/>
</dbReference>
<dbReference type="Proteomes" id="UP000190962">
    <property type="component" value="Unassembled WGS sequence"/>
</dbReference>
<dbReference type="InterPro" id="IPR029041">
    <property type="entry name" value="FAD-linked_oxidoreductase-like"/>
</dbReference>
<dbReference type="RefSeq" id="WP_043115219.1">
    <property type="nucleotide sequence ID" value="NZ_JRAA01000001.1"/>
</dbReference>
<protein>
    <recommendedName>
        <fullName evidence="12">Methylenetetrahydrofolate reductase</fullName>
        <ecNumber evidence="12">1.5.1.54</ecNumber>
    </recommendedName>
</protein>
<keyword evidence="4" id="KW-0028">Amino-acid biosynthesis</keyword>
<evidence type="ECO:0000256" key="7">
    <source>
        <dbReference type="ARBA" id="ARBA00023002"/>
    </source>
</evidence>
<dbReference type="GO" id="GO:0071949">
    <property type="term" value="F:FAD binding"/>
    <property type="evidence" value="ECO:0007669"/>
    <property type="project" value="TreeGrafter"/>
</dbReference>
<keyword evidence="9" id="KW-0486">Methionine biosynthesis</keyword>
<sequence length="284" mass="31231">MTAQDNTKQFSFELFPPKTEKGIEKMRQTVTQLNLLKPAYFSVTYGAGGSTQSTTFAAVDWLRSEEIETAPHISCIGASKDEIDSLLQRYIGQGITRLVALRGDLPSGAGLGEIHDFSHADELVAYIRETTGDHFHIEVAAYPEFHPQATDPFKDIEYFANKVSAGANAAITQYFYNADAYFRFVDACEALNVTVPIVPGIMPITNYSSLARFSDSCGAEIPRWIRRRLEAFGDDTNSIRSFGADVVSDMCERLIANGAPGLHFYTMNQAGATQILCDRLGITG</sequence>
<comment type="similarity">
    <text evidence="3 12">Belongs to the methylenetetrahydrofolate reductase family.</text>
</comment>
<evidence type="ECO:0000313" key="13">
    <source>
        <dbReference type="EMBL" id="KHF25554.1"/>
    </source>
</evidence>
<dbReference type="InterPro" id="IPR004620">
    <property type="entry name" value="MTHF_reductase_bac"/>
</dbReference>
<dbReference type="GeneID" id="86991505"/>
<dbReference type="Gene3D" id="3.20.20.220">
    <property type="match status" value="1"/>
</dbReference>
<dbReference type="AlphaFoldDB" id="A0A0B0HCE4"/>
<dbReference type="PANTHER" id="PTHR45754:SF3">
    <property type="entry name" value="METHYLENETETRAHYDROFOLATE REDUCTASE (NADPH)"/>
    <property type="match status" value="1"/>
</dbReference>
<evidence type="ECO:0000256" key="9">
    <source>
        <dbReference type="ARBA" id="ARBA00023167"/>
    </source>
</evidence>
<dbReference type="STRING" id="2340.JV46_16470"/>
<dbReference type="GO" id="GO:0106312">
    <property type="term" value="F:methylenetetrahydrofolate reductase (NADH) activity"/>
    <property type="evidence" value="ECO:0007669"/>
    <property type="project" value="UniProtKB-EC"/>
</dbReference>
<evidence type="ECO:0000313" key="15">
    <source>
        <dbReference type="Proteomes" id="UP000030856"/>
    </source>
</evidence>
<keyword evidence="7 12" id="KW-0560">Oxidoreductase</keyword>
<dbReference type="CDD" id="cd00537">
    <property type="entry name" value="MTHFR"/>
    <property type="match status" value="1"/>
</dbReference>
<evidence type="ECO:0000256" key="2">
    <source>
        <dbReference type="ARBA" id="ARBA00004777"/>
    </source>
</evidence>
<evidence type="ECO:0000256" key="1">
    <source>
        <dbReference type="ARBA" id="ARBA00001974"/>
    </source>
</evidence>
<organism evidence="13 15">
    <name type="scientific">Solemya velum gill symbiont</name>
    <dbReference type="NCBI Taxonomy" id="2340"/>
    <lineage>
        <taxon>Bacteria</taxon>
        <taxon>Pseudomonadati</taxon>
        <taxon>Pseudomonadota</taxon>
        <taxon>Gammaproteobacteria</taxon>
        <taxon>sulfur-oxidizing symbionts</taxon>
    </lineage>
</organism>
<keyword evidence="6 12" id="KW-0274">FAD</keyword>
<evidence type="ECO:0000256" key="5">
    <source>
        <dbReference type="ARBA" id="ARBA00022630"/>
    </source>
</evidence>
<dbReference type="OrthoDB" id="9812555at2"/>
<comment type="pathway">
    <text evidence="10">Amino-acid biosynthesis; L-methionine biosynthesis via de novo pathway.</text>
</comment>
<name>A0A0B0HCE4_SOVGS</name>
<comment type="pathway">
    <text evidence="2 12">One-carbon metabolism; tetrahydrofolate interconversion.</text>
</comment>
<evidence type="ECO:0000313" key="14">
    <source>
        <dbReference type="EMBL" id="OOY35385.1"/>
    </source>
</evidence>
<evidence type="ECO:0000256" key="3">
    <source>
        <dbReference type="ARBA" id="ARBA00006743"/>
    </source>
</evidence>
<evidence type="ECO:0000256" key="4">
    <source>
        <dbReference type="ARBA" id="ARBA00022605"/>
    </source>
</evidence>
<keyword evidence="8" id="KW-0520">NAD</keyword>
<dbReference type="PATRIC" id="fig|2340.3.peg.76"/>
<comment type="caution">
    <text evidence="13">The sequence shown here is derived from an EMBL/GenBank/DDBJ whole genome shotgun (WGS) entry which is preliminary data.</text>
</comment>
<evidence type="ECO:0000256" key="10">
    <source>
        <dbReference type="ARBA" id="ARBA00034478"/>
    </source>
</evidence>
<evidence type="ECO:0000256" key="11">
    <source>
        <dbReference type="ARBA" id="ARBA00048628"/>
    </source>
</evidence>
<comment type="cofactor">
    <cofactor evidence="1 12">
        <name>FAD</name>
        <dbReference type="ChEBI" id="CHEBI:57692"/>
    </cofactor>
</comment>
<gene>
    <name evidence="14" type="ORF">BOV88_05475</name>
    <name evidence="13" type="ORF">JV46_16470</name>
</gene>
<dbReference type="PANTHER" id="PTHR45754">
    <property type="entry name" value="METHYLENETETRAHYDROFOLATE REDUCTASE"/>
    <property type="match status" value="1"/>
</dbReference>
<proteinExistence type="inferred from homology"/>
<dbReference type="EMBL" id="JRAA01000001">
    <property type="protein sequence ID" value="KHF25554.1"/>
    <property type="molecule type" value="Genomic_DNA"/>
</dbReference>
<reference evidence="14 16" key="2">
    <citation type="submission" date="2016-11" db="EMBL/GenBank/DDBJ databases">
        <title>Mixed transmission modes and dynamic genome evolution in an obligate animal-bacterial symbiosis.</title>
        <authorList>
            <person name="Russell S.L."/>
            <person name="Corbett-Detig R.B."/>
            <person name="Cavanaugh C.M."/>
        </authorList>
    </citation>
    <scope>NUCLEOTIDE SEQUENCE [LARGE SCALE GENOMIC DNA]</scope>
    <source>
        <strain evidence="14">MA-KB16</strain>
    </source>
</reference>
<dbReference type="SUPFAM" id="SSF51730">
    <property type="entry name" value="FAD-linked oxidoreductase"/>
    <property type="match status" value="1"/>
</dbReference>
<accession>A0A0B0HCE4</accession>
<evidence type="ECO:0000256" key="6">
    <source>
        <dbReference type="ARBA" id="ARBA00022827"/>
    </source>
</evidence>
<dbReference type="GO" id="GO:0035999">
    <property type="term" value="P:tetrahydrofolate interconversion"/>
    <property type="evidence" value="ECO:0007669"/>
    <property type="project" value="UniProtKB-UniPathway"/>
</dbReference>
<keyword evidence="15" id="KW-1185">Reference proteome</keyword>
<reference evidence="13 15" key="1">
    <citation type="journal article" date="2014" name="BMC Genomics">
        <title>The genome of the intracellular bacterium of the coastal bivalve, Solemya velum: a blueprint for thriving in and out of symbiosis.</title>
        <authorList>
            <person name="Dmytrenko O."/>
            <person name="Russell S.L."/>
            <person name="Loo W.T."/>
            <person name="Fontanez K.M."/>
            <person name="Liao L."/>
            <person name="Roeselers G."/>
            <person name="Sharma R."/>
            <person name="Stewart F.J."/>
            <person name="Newton I.L."/>
            <person name="Woyke T."/>
            <person name="Wu D."/>
            <person name="Lang J.M."/>
            <person name="Eisen J.A."/>
            <person name="Cavanaugh C.M."/>
        </authorList>
    </citation>
    <scope>NUCLEOTIDE SEQUENCE [LARGE SCALE GENOMIC DNA]</scope>
    <source>
        <strain evidence="13 15">WH</strain>
    </source>
</reference>
<dbReference type="eggNOG" id="COG0685">
    <property type="taxonomic scope" value="Bacteria"/>
</dbReference>
<dbReference type="InterPro" id="IPR003171">
    <property type="entry name" value="Mehydrof_redctse-like"/>
</dbReference>
<dbReference type="UniPathway" id="UPA00193"/>
<dbReference type="EMBL" id="MPNX01000005">
    <property type="protein sequence ID" value="OOY35385.1"/>
    <property type="molecule type" value="Genomic_DNA"/>
</dbReference>
<comment type="catalytic activity">
    <reaction evidence="11">
        <text>(6S)-5-methyl-5,6,7,8-tetrahydrofolate + NAD(+) = (6R)-5,10-methylene-5,6,7,8-tetrahydrofolate + NADH + H(+)</text>
        <dbReference type="Rhea" id="RHEA:19821"/>
        <dbReference type="ChEBI" id="CHEBI:15378"/>
        <dbReference type="ChEBI" id="CHEBI:15636"/>
        <dbReference type="ChEBI" id="CHEBI:18608"/>
        <dbReference type="ChEBI" id="CHEBI:57540"/>
        <dbReference type="ChEBI" id="CHEBI:57945"/>
        <dbReference type="EC" id="1.5.1.54"/>
    </reaction>
    <physiologicalReaction direction="right-to-left" evidence="11">
        <dbReference type="Rhea" id="RHEA:19823"/>
    </physiologicalReaction>
</comment>
<dbReference type="GO" id="GO:0009086">
    <property type="term" value="P:methionine biosynthetic process"/>
    <property type="evidence" value="ECO:0007669"/>
    <property type="project" value="UniProtKB-KW"/>
</dbReference>
<dbReference type="Proteomes" id="UP000030856">
    <property type="component" value="Unassembled WGS sequence"/>
</dbReference>
<dbReference type="GO" id="GO:0005829">
    <property type="term" value="C:cytosol"/>
    <property type="evidence" value="ECO:0007669"/>
    <property type="project" value="InterPro"/>
</dbReference>
<evidence type="ECO:0000256" key="8">
    <source>
        <dbReference type="ARBA" id="ARBA00023027"/>
    </source>
</evidence>